<reference evidence="2" key="1">
    <citation type="submission" date="2020-09" db="EMBL/GenBank/DDBJ databases">
        <title>Genome-Enabled Discovery of Anthraquinone Biosynthesis in Senna tora.</title>
        <authorList>
            <person name="Kang S.-H."/>
            <person name="Pandey R.P."/>
            <person name="Lee C.-M."/>
            <person name="Sim J.-S."/>
            <person name="Jeong J.-T."/>
            <person name="Choi B.-S."/>
            <person name="Jung M."/>
            <person name="Ginzburg D."/>
            <person name="Zhao K."/>
            <person name="Won S.Y."/>
            <person name="Oh T.-J."/>
            <person name="Yu Y."/>
            <person name="Kim N.-H."/>
            <person name="Lee O.R."/>
            <person name="Lee T.-H."/>
            <person name="Bashyal P."/>
            <person name="Kim T.-S."/>
            <person name="Lee W.-H."/>
            <person name="Kawkins C."/>
            <person name="Kim C.-K."/>
            <person name="Kim J.S."/>
            <person name="Ahn B.O."/>
            <person name="Rhee S.Y."/>
            <person name="Sohng J.K."/>
        </authorList>
    </citation>
    <scope>NUCLEOTIDE SEQUENCE</scope>
    <source>
        <tissue evidence="2">Leaf</tissue>
    </source>
</reference>
<gene>
    <name evidence="2" type="ORF">G2W53_008034</name>
</gene>
<evidence type="ECO:0000256" key="1">
    <source>
        <dbReference type="SAM" id="MobiDB-lite"/>
    </source>
</evidence>
<feature type="compositionally biased region" description="Basic and acidic residues" evidence="1">
    <location>
        <begin position="35"/>
        <end position="44"/>
    </location>
</feature>
<accession>A0A835CHT2</accession>
<dbReference type="EMBL" id="JAAIUW010000003">
    <property type="protein sequence ID" value="KAF7839552.1"/>
    <property type="molecule type" value="Genomic_DNA"/>
</dbReference>
<sequence length="44" mass="4853">MALFMLPHCGECGGEHRATSYGELGSDSKYSLQRARNEHAASRK</sequence>
<name>A0A835CHT2_9FABA</name>
<comment type="caution">
    <text evidence="2">The sequence shown here is derived from an EMBL/GenBank/DDBJ whole genome shotgun (WGS) entry which is preliminary data.</text>
</comment>
<dbReference type="Proteomes" id="UP000634136">
    <property type="component" value="Unassembled WGS sequence"/>
</dbReference>
<dbReference type="AlphaFoldDB" id="A0A835CHT2"/>
<protein>
    <submittedName>
        <fullName evidence="2">Uncharacterized protein</fullName>
    </submittedName>
</protein>
<evidence type="ECO:0000313" key="3">
    <source>
        <dbReference type="Proteomes" id="UP000634136"/>
    </source>
</evidence>
<keyword evidence="3" id="KW-1185">Reference proteome</keyword>
<organism evidence="2 3">
    <name type="scientific">Senna tora</name>
    <dbReference type="NCBI Taxonomy" id="362788"/>
    <lineage>
        <taxon>Eukaryota</taxon>
        <taxon>Viridiplantae</taxon>
        <taxon>Streptophyta</taxon>
        <taxon>Embryophyta</taxon>
        <taxon>Tracheophyta</taxon>
        <taxon>Spermatophyta</taxon>
        <taxon>Magnoliopsida</taxon>
        <taxon>eudicotyledons</taxon>
        <taxon>Gunneridae</taxon>
        <taxon>Pentapetalae</taxon>
        <taxon>rosids</taxon>
        <taxon>fabids</taxon>
        <taxon>Fabales</taxon>
        <taxon>Fabaceae</taxon>
        <taxon>Caesalpinioideae</taxon>
        <taxon>Cassia clade</taxon>
        <taxon>Senna</taxon>
    </lineage>
</organism>
<evidence type="ECO:0000313" key="2">
    <source>
        <dbReference type="EMBL" id="KAF7839552.1"/>
    </source>
</evidence>
<feature type="region of interest" description="Disordered" evidence="1">
    <location>
        <begin position="14"/>
        <end position="44"/>
    </location>
</feature>
<proteinExistence type="predicted"/>